<feature type="domain" description="DNA polymerase III delta subunit-like C-terminal" evidence="10">
    <location>
        <begin position="217"/>
        <end position="326"/>
    </location>
</feature>
<keyword evidence="6" id="KW-0239">DNA-directed DNA polymerase</keyword>
<dbReference type="SUPFAM" id="SSF52540">
    <property type="entry name" value="P-loop containing nucleoside triphosphate hydrolases"/>
    <property type="match status" value="1"/>
</dbReference>
<reference evidence="11 12" key="1">
    <citation type="submission" date="2016-01" db="EMBL/GenBank/DDBJ databases">
        <title>Genome sequencing of Roseivirga spongicola UST030701-084.</title>
        <authorList>
            <person name="Selvaratnam C."/>
            <person name="Thevarajoo S."/>
            <person name="Goh K.M."/>
            <person name="Ee R."/>
            <person name="Chan K.-G."/>
            <person name="Chong C.S."/>
        </authorList>
    </citation>
    <scope>NUCLEOTIDE SEQUENCE [LARGE SCALE GENOMIC DNA]</scope>
    <source>
        <strain evidence="11 12">UST030701-084</strain>
    </source>
</reference>
<evidence type="ECO:0000313" key="11">
    <source>
        <dbReference type="EMBL" id="KYG73655.1"/>
    </source>
</evidence>
<dbReference type="InterPro" id="IPR048466">
    <property type="entry name" value="DNA_pol3_delta-like_C"/>
</dbReference>
<dbReference type="InterPro" id="IPR010372">
    <property type="entry name" value="DNA_pol3_delta_N"/>
</dbReference>
<dbReference type="Gene3D" id="1.10.8.60">
    <property type="match status" value="1"/>
</dbReference>
<keyword evidence="5" id="KW-0235">DNA replication</keyword>
<dbReference type="EC" id="2.7.7.7" evidence="1"/>
<keyword evidence="12" id="KW-1185">Reference proteome</keyword>
<name>A0A150X4J7_9BACT</name>
<organism evidence="11 12">
    <name type="scientific">Roseivirga spongicola</name>
    <dbReference type="NCBI Taxonomy" id="333140"/>
    <lineage>
        <taxon>Bacteria</taxon>
        <taxon>Pseudomonadati</taxon>
        <taxon>Bacteroidota</taxon>
        <taxon>Cytophagia</taxon>
        <taxon>Cytophagales</taxon>
        <taxon>Roseivirgaceae</taxon>
        <taxon>Roseivirga</taxon>
    </lineage>
</organism>
<dbReference type="GO" id="GO:0003677">
    <property type="term" value="F:DNA binding"/>
    <property type="evidence" value="ECO:0007669"/>
    <property type="project" value="InterPro"/>
</dbReference>
<comment type="caution">
    <text evidence="11">The sequence shown here is derived from an EMBL/GenBank/DDBJ whole genome shotgun (WGS) entry which is preliminary data.</text>
</comment>
<dbReference type="RefSeq" id="WP_068222257.1">
    <property type="nucleotide sequence ID" value="NZ_CP139724.1"/>
</dbReference>
<dbReference type="EMBL" id="LRPC01000028">
    <property type="protein sequence ID" value="KYG73655.1"/>
    <property type="molecule type" value="Genomic_DNA"/>
</dbReference>
<evidence type="ECO:0000256" key="7">
    <source>
        <dbReference type="ARBA" id="ARBA00034754"/>
    </source>
</evidence>
<dbReference type="Gene3D" id="1.20.272.10">
    <property type="match status" value="1"/>
</dbReference>
<dbReference type="STRING" id="333140.AWW68_13280"/>
<dbReference type="Pfam" id="PF06144">
    <property type="entry name" value="DNA_pol3_delta"/>
    <property type="match status" value="1"/>
</dbReference>
<keyword evidence="3" id="KW-0808">Transferase</keyword>
<evidence type="ECO:0000256" key="2">
    <source>
        <dbReference type="ARBA" id="ARBA00017703"/>
    </source>
</evidence>
<dbReference type="AlphaFoldDB" id="A0A150X4J7"/>
<comment type="catalytic activity">
    <reaction evidence="8">
        <text>DNA(n) + a 2'-deoxyribonucleoside 5'-triphosphate = DNA(n+1) + diphosphate</text>
        <dbReference type="Rhea" id="RHEA:22508"/>
        <dbReference type="Rhea" id="RHEA-COMP:17339"/>
        <dbReference type="Rhea" id="RHEA-COMP:17340"/>
        <dbReference type="ChEBI" id="CHEBI:33019"/>
        <dbReference type="ChEBI" id="CHEBI:61560"/>
        <dbReference type="ChEBI" id="CHEBI:173112"/>
        <dbReference type="EC" id="2.7.7.7"/>
    </reaction>
</comment>
<protein>
    <recommendedName>
        <fullName evidence="2">DNA polymerase III subunit delta</fullName>
        <ecNumber evidence="1">2.7.7.7</ecNumber>
    </recommendedName>
</protein>
<evidence type="ECO:0000256" key="1">
    <source>
        <dbReference type="ARBA" id="ARBA00012417"/>
    </source>
</evidence>
<evidence type="ECO:0000259" key="9">
    <source>
        <dbReference type="Pfam" id="PF06144"/>
    </source>
</evidence>
<evidence type="ECO:0000313" key="12">
    <source>
        <dbReference type="Proteomes" id="UP000075606"/>
    </source>
</evidence>
<dbReference type="Proteomes" id="UP000075606">
    <property type="component" value="Unassembled WGS sequence"/>
</dbReference>
<dbReference type="InterPro" id="IPR005790">
    <property type="entry name" value="DNA_polIII_delta"/>
</dbReference>
<dbReference type="InterPro" id="IPR008921">
    <property type="entry name" value="DNA_pol3_clamp-load_cplx_C"/>
</dbReference>
<dbReference type="Pfam" id="PF21694">
    <property type="entry name" value="DNA_pol3_delta_C"/>
    <property type="match status" value="1"/>
</dbReference>
<dbReference type="NCBIfam" id="TIGR01128">
    <property type="entry name" value="holA"/>
    <property type="match status" value="1"/>
</dbReference>
<gene>
    <name evidence="11" type="ORF">AWW68_13280</name>
</gene>
<accession>A0A150X4J7</accession>
<dbReference type="PANTHER" id="PTHR34388">
    <property type="entry name" value="DNA POLYMERASE III SUBUNIT DELTA"/>
    <property type="match status" value="1"/>
</dbReference>
<dbReference type="GO" id="GO:0006261">
    <property type="term" value="P:DNA-templated DNA replication"/>
    <property type="evidence" value="ECO:0007669"/>
    <property type="project" value="TreeGrafter"/>
</dbReference>
<evidence type="ECO:0000256" key="3">
    <source>
        <dbReference type="ARBA" id="ARBA00022679"/>
    </source>
</evidence>
<sequence>MAVTPEQILQQLKAGKYEPVYFLQGEEPYYIDQISDYIEDNCLNETEKGFNQTIMYGKDVSASQIVTAARRFPMMAERQVVIVKEAKEIQDINKEEGQKLLMNYLDNPVPSTVLVFAHKHKKVDGRKPLSKALSKKAILLTTTKLRDYEVPKWIEGYAKDKGFNIGYQSVQMLAEYLGNNLERLSNEISKISINLKEGEEITPEHIQKYVGINKDYNVFELQNAISKGDVLKANRIVNYFAANIRANSIIPMIAVLFSYYSKLLLLHSAKDKSDSGLARAMGLPPFVVKDYKVAAARYPIDKVMQCISLLREADLKSKGVNSGSMPEEEILRELVFKLMH</sequence>
<keyword evidence="4" id="KW-0548">Nucleotidyltransferase</keyword>
<evidence type="ECO:0000256" key="6">
    <source>
        <dbReference type="ARBA" id="ARBA00022932"/>
    </source>
</evidence>
<dbReference type="OrthoDB" id="1172326at2"/>
<dbReference type="InterPro" id="IPR027417">
    <property type="entry name" value="P-loop_NTPase"/>
</dbReference>
<evidence type="ECO:0000256" key="5">
    <source>
        <dbReference type="ARBA" id="ARBA00022705"/>
    </source>
</evidence>
<dbReference type="SUPFAM" id="SSF48019">
    <property type="entry name" value="post-AAA+ oligomerization domain-like"/>
    <property type="match status" value="1"/>
</dbReference>
<comment type="similarity">
    <text evidence="7">Belongs to the DNA polymerase HolA subunit family.</text>
</comment>
<dbReference type="Gene3D" id="3.40.50.300">
    <property type="entry name" value="P-loop containing nucleotide triphosphate hydrolases"/>
    <property type="match status" value="1"/>
</dbReference>
<evidence type="ECO:0000256" key="4">
    <source>
        <dbReference type="ARBA" id="ARBA00022695"/>
    </source>
</evidence>
<dbReference type="GO" id="GO:0003887">
    <property type="term" value="F:DNA-directed DNA polymerase activity"/>
    <property type="evidence" value="ECO:0007669"/>
    <property type="project" value="UniProtKB-KW"/>
</dbReference>
<proteinExistence type="inferred from homology"/>
<dbReference type="GO" id="GO:0009360">
    <property type="term" value="C:DNA polymerase III complex"/>
    <property type="evidence" value="ECO:0007669"/>
    <property type="project" value="InterPro"/>
</dbReference>
<evidence type="ECO:0000256" key="8">
    <source>
        <dbReference type="ARBA" id="ARBA00049244"/>
    </source>
</evidence>
<feature type="domain" description="DNA polymerase III delta N-terminal" evidence="9">
    <location>
        <begin position="21"/>
        <end position="141"/>
    </location>
</feature>
<evidence type="ECO:0000259" key="10">
    <source>
        <dbReference type="Pfam" id="PF21694"/>
    </source>
</evidence>
<dbReference type="PANTHER" id="PTHR34388:SF1">
    <property type="entry name" value="DNA POLYMERASE III SUBUNIT DELTA"/>
    <property type="match status" value="1"/>
</dbReference>